<reference evidence="1 2" key="1">
    <citation type="submission" date="2023-10" db="EMBL/GenBank/DDBJ databases">
        <title>Genomes of two closely related lineages of the louse Polyplax serrata with different host specificities.</title>
        <authorList>
            <person name="Martinu J."/>
            <person name="Tarabai H."/>
            <person name="Stefka J."/>
            <person name="Hypsa V."/>
        </authorList>
    </citation>
    <scope>NUCLEOTIDE SEQUENCE [LARGE SCALE GENOMIC DNA]</scope>
    <source>
        <strain evidence="1">HR10_N</strain>
    </source>
</reference>
<organism evidence="1 2">
    <name type="scientific">Polyplax serrata</name>
    <name type="common">Common mouse louse</name>
    <dbReference type="NCBI Taxonomy" id="468196"/>
    <lineage>
        <taxon>Eukaryota</taxon>
        <taxon>Metazoa</taxon>
        <taxon>Ecdysozoa</taxon>
        <taxon>Arthropoda</taxon>
        <taxon>Hexapoda</taxon>
        <taxon>Insecta</taxon>
        <taxon>Pterygota</taxon>
        <taxon>Neoptera</taxon>
        <taxon>Paraneoptera</taxon>
        <taxon>Psocodea</taxon>
        <taxon>Troctomorpha</taxon>
        <taxon>Phthiraptera</taxon>
        <taxon>Anoplura</taxon>
        <taxon>Polyplacidae</taxon>
        <taxon>Polyplax</taxon>
    </lineage>
</organism>
<evidence type="ECO:0000313" key="2">
    <source>
        <dbReference type="Proteomes" id="UP001372834"/>
    </source>
</evidence>
<dbReference type="AlphaFoldDB" id="A0AAN8XMM9"/>
<dbReference type="EMBL" id="JAWJWE010000002">
    <property type="protein sequence ID" value="KAK6642596.1"/>
    <property type="molecule type" value="Genomic_DNA"/>
</dbReference>
<accession>A0AAN8XMM9</accession>
<comment type="caution">
    <text evidence="1">The sequence shown here is derived from an EMBL/GenBank/DDBJ whole genome shotgun (WGS) entry which is preliminary data.</text>
</comment>
<proteinExistence type="predicted"/>
<name>A0AAN8XMM9_POLSC</name>
<gene>
    <name evidence="1" type="ORF">RUM43_004098</name>
</gene>
<sequence length="82" mass="9790">MEKLAGLRYTYGIFDYGNSVNYNHKNSYVNDDCNGVYRYHQNNSSKYRHGNTYYQPQNAFYPQKSWKNPKTYAESLEKKTIL</sequence>
<evidence type="ECO:0000313" key="1">
    <source>
        <dbReference type="EMBL" id="KAK6642596.1"/>
    </source>
</evidence>
<protein>
    <submittedName>
        <fullName evidence="1">Uncharacterized protein</fullName>
    </submittedName>
</protein>
<dbReference type="Proteomes" id="UP001372834">
    <property type="component" value="Unassembled WGS sequence"/>
</dbReference>